<reference evidence="2 3" key="1">
    <citation type="journal article" date="2015" name="Nature">
        <title>rRNA introns, odd ribosomes, and small enigmatic genomes across a large radiation of phyla.</title>
        <authorList>
            <person name="Brown C.T."/>
            <person name="Hug L.A."/>
            <person name="Thomas B.C."/>
            <person name="Sharon I."/>
            <person name="Castelle C.J."/>
            <person name="Singh A."/>
            <person name="Wilkins M.J."/>
            <person name="Williams K.H."/>
            <person name="Banfield J.F."/>
        </authorList>
    </citation>
    <scope>NUCLEOTIDE SEQUENCE [LARGE SCALE GENOMIC DNA]</scope>
</reference>
<proteinExistence type="predicted"/>
<accession>A0A0G0WEU1</accession>
<protein>
    <submittedName>
        <fullName evidence="2">Uncharacterized protein</fullName>
    </submittedName>
</protein>
<dbReference type="EMBL" id="LCBN01000071">
    <property type="protein sequence ID" value="KKS11524.1"/>
    <property type="molecule type" value="Genomic_DNA"/>
</dbReference>
<evidence type="ECO:0000313" key="2">
    <source>
        <dbReference type="EMBL" id="KKS11524.1"/>
    </source>
</evidence>
<sequence length="31" mass="3123">MDNQNQDPLGPAAGSNSVPVANEESGGELPQ</sequence>
<feature type="region of interest" description="Disordered" evidence="1">
    <location>
        <begin position="1"/>
        <end position="31"/>
    </location>
</feature>
<name>A0A0G0WEU1_9BACT</name>
<evidence type="ECO:0000313" key="3">
    <source>
        <dbReference type="Proteomes" id="UP000034753"/>
    </source>
</evidence>
<evidence type="ECO:0000256" key="1">
    <source>
        <dbReference type="SAM" id="MobiDB-lite"/>
    </source>
</evidence>
<organism evidence="2 3">
    <name type="scientific">Candidatus Daviesbacteria bacterium GW2011_GWB1_41_5</name>
    <dbReference type="NCBI Taxonomy" id="1618429"/>
    <lineage>
        <taxon>Bacteria</taxon>
        <taxon>Candidatus Daviesiibacteriota</taxon>
    </lineage>
</organism>
<comment type="caution">
    <text evidence="2">The sequence shown here is derived from an EMBL/GenBank/DDBJ whole genome shotgun (WGS) entry which is preliminary data.</text>
</comment>
<gene>
    <name evidence="2" type="ORF">UU67_C0071G0015</name>
</gene>
<dbReference type="AlphaFoldDB" id="A0A0G0WEU1"/>
<dbReference type="Proteomes" id="UP000034753">
    <property type="component" value="Unassembled WGS sequence"/>
</dbReference>